<evidence type="ECO:0000259" key="6">
    <source>
        <dbReference type="Pfam" id="PF00149"/>
    </source>
</evidence>
<dbReference type="EC" id="3.1.3.2" evidence="2"/>
<dbReference type="GO" id="GO:0003993">
    <property type="term" value="F:acid phosphatase activity"/>
    <property type="evidence" value="ECO:0007669"/>
    <property type="project" value="UniProtKB-EC"/>
</dbReference>
<dbReference type="OrthoDB" id="434970at2759"/>
<sequence length="1287" mass="145301">MIATMRPHLPEAKKLRYRMARRHPPWMCFFVVVGQGAALRMRAVEWQDIVNHRPSANGNVATGVREKQRKRPPKHCRVPQPQDHSEVDARLRAREARLTKMDKAVRLQRVVAQWIPFATAYLTHSRAVLADTGLFGPYDIYNPVNAHLLARWLVTRLACVDWQLCERKWGRSFLFPALCGLKRFLPRSGQRAMLSRRLREYCDYKRLPFGLLRVTSPDKESARVLRRVLVQYINSATRYSLVEKSWLKSRIRVQVGKSRTFKSFWNHVQVAERASLTSLETLSMDDMTSIMSGQQFLRSEKNWDYRYRLTFAERAQYIRDETLKGLRSLGLSRRELTGLHSTVSTSLRSSVEVDRLLARQRRSADAYSHETKGMQFYRLRRAVVPDDKNKRSAWILPKLAYQVLCLAFVCLSNTWTFVKYSRAYANSLLLQRMKDTLGAPLSARLGLHDGVWVLPYVYTTLKSKCFYDGCKVGRCCQKLAHSCVRKICSYAKWPKRRVWQCFNRGADVILRHMCPGFEAHGLKDATVKLREGLRDLDVPADPHTCLRCQAAKQRFVAIVADAGQFYEEVAPQRALEAGFAVFSAAASAGWKGVAVARTRKFFGFLTCDLQGGRGKFVRLGLSDIFAAFSTAISVSLVSVGQAVAMLSGLPIGGLMSKLASSMVLCQEEENWKTSHMRRLRAGFYSLRQSWRRTVCHVRYVDDVFLGTHSFCKDCLVDLLLHVYEERFDVAENEFPLHFLDMVVGSDKCLTPKRKVLQIPPPWATWGKGGNRGYYNQWSSKNWNQSNWSGGNQQSWGGKGGSSSFDAGMAYAMLLGDREKSTRRQSRKKRSHRDEASSDSSRSSSADNRKRSKQSSKIKRELAELRAFKEKTEQAAVEEHKHKELKELEHRLWERLQSTTAHAKPAPPSSADAEQIVLSGPQRRLAAKMLAGAISDQSSVQAWADIVTAVESMEGRQLLEVLRSEGLATPRACKERQAALLAHLQTELEIKALRVISCDELGIGAALNQSGLGDNFYSHGVQTEHSPRFHETFEDVYCRDLPELPFWVVAGNHDHRGNVTAQLAYSHDSKRWNYPSPYYNLTYEWKAGDGAMRTLELLMVDTVLLAGPSDDSCLGCDLPGPPNAAHADSQWQWLASKLNSSKADFLWVAGHYPIYSAGSDGTTRVLVEKLLPLLRANGAHYLSGHDHMLEHIVTNGVEMFVSGMGRECCYGTQMIHTVPEGAIRYLISGHHGGGPGIGPKPKESVHGGFASFRFEDDEVEVTFHDQKGDGLYSARVPARSTSPREIVV</sequence>
<evidence type="ECO:0000256" key="5">
    <source>
        <dbReference type="SAM" id="MobiDB-lite"/>
    </source>
</evidence>
<dbReference type="PANTHER" id="PTHR10161:SF14">
    <property type="entry name" value="TARTRATE-RESISTANT ACID PHOSPHATASE TYPE 5"/>
    <property type="match status" value="1"/>
</dbReference>
<feature type="compositionally biased region" description="Basic residues" evidence="5">
    <location>
        <begin position="67"/>
        <end position="77"/>
    </location>
</feature>
<dbReference type="EMBL" id="LSRX01000626">
    <property type="protein sequence ID" value="OLP92327.1"/>
    <property type="molecule type" value="Genomic_DNA"/>
</dbReference>
<evidence type="ECO:0000256" key="3">
    <source>
        <dbReference type="ARBA" id="ARBA00022729"/>
    </source>
</evidence>
<dbReference type="Pfam" id="PF00149">
    <property type="entry name" value="Metallophos"/>
    <property type="match status" value="1"/>
</dbReference>
<comment type="catalytic activity">
    <reaction evidence="1">
        <text>a phosphate monoester + H2O = an alcohol + phosphate</text>
        <dbReference type="Rhea" id="RHEA:15017"/>
        <dbReference type="ChEBI" id="CHEBI:15377"/>
        <dbReference type="ChEBI" id="CHEBI:30879"/>
        <dbReference type="ChEBI" id="CHEBI:43474"/>
        <dbReference type="ChEBI" id="CHEBI:67140"/>
        <dbReference type="EC" id="3.1.3.2"/>
    </reaction>
</comment>
<comment type="caution">
    <text evidence="7">The sequence shown here is derived from an EMBL/GenBank/DDBJ whole genome shotgun (WGS) entry which is preliminary data.</text>
</comment>
<gene>
    <name evidence="7" type="primary">ACP5</name>
    <name evidence="7" type="ORF">AK812_SmicGene25874</name>
</gene>
<reference evidence="7 8" key="1">
    <citation type="submission" date="2016-02" db="EMBL/GenBank/DDBJ databases">
        <title>Genome analysis of coral dinoflagellate symbionts highlights evolutionary adaptations to a symbiotic lifestyle.</title>
        <authorList>
            <person name="Aranda M."/>
            <person name="Li Y."/>
            <person name="Liew Y.J."/>
            <person name="Baumgarten S."/>
            <person name="Simakov O."/>
            <person name="Wilson M."/>
            <person name="Piel J."/>
            <person name="Ashoor H."/>
            <person name="Bougouffa S."/>
            <person name="Bajic V.B."/>
            <person name="Ryu T."/>
            <person name="Ravasi T."/>
            <person name="Bayer T."/>
            <person name="Micklem G."/>
            <person name="Kim H."/>
            <person name="Bhak J."/>
            <person name="Lajeunesse T.C."/>
            <person name="Voolstra C.R."/>
        </authorList>
    </citation>
    <scope>NUCLEOTIDE SEQUENCE [LARGE SCALE GENOMIC DNA]</scope>
    <source>
        <strain evidence="7 8">CCMP2467</strain>
    </source>
</reference>
<organism evidence="7 8">
    <name type="scientific">Symbiodinium microadriaticum</name>
    <name type="common">Dinoflagellate</name>
    <name type="synonym">Zooxanthella microadriatica</name>
    <dbReference type="NCBI Taxonomy" id="2951"/>
    <lineage>
        <taxon>Eukaryota</taxon>
        <taxon>Sar</taxon>
        <taxon>Alveolata</taxon>
        <taxon>Dinophyceae</taxon>
        <taxon>Suessiales</taxon>
        <taxon>Symbiodiniaceae</taxon>
        <taxon>Symbiodinium</taxon>
    </lineage>
</organism>
<dbReference type="SUPFAM" id="SSF56300">
    <property type="entry name" value="Metallo-dependent phosphatases"/>
    <property type="match status" value="1"/>
</dbReference>
<feature type="region of interest" description="Disordered" evidence="5">
    <location>
        <begin position="57"/>
        <end position="86"/>
    </location>
</feature>
<accession>A0A1Q9DAY6</accession>
<feature type="region of interest" description="Disordered" evidence="5">
    <location>
        <begin position="815"/>
        <end position="858"/>
    </location>
</feature>
<keyword evidence="8" id="KW-1185">Reference proteome</keyword>
<dbReference type="InterPro" id="IPR051558">
    <property type="entry name" value="Metallophosphoesterase_PAP"/>
</dbReference>
<dbReference type="PANTHER" id="PTHR10161">
    <property type="entry name" value="TARTRATE-RESISTANT ACID PHOSPHATASE TYPE 5"/>
    <property type="match status" value="1"/>
</dbReference>
<proteinExistence type="predicted"/>
<name>A0A1Q9DAY6_SYMMI</name>
<dbReference type="Gene3D" id="3.60.21.10">
    <property type="match status" value="1"/>
</dbReference>
<evidence type="ECO:0000256" key="4">
    <source>
        <dbReference type="ARBA" id="ARBA00022801"/>
    </source>
</evidence>
<evidence type="ECO:0000256" key="1">
    <source>
        <dbReference type="ARBA" id="ARBA00000032"/>
    </source>
</evidence>
<dbReference type="CDD" id="cd07378">
    <property type="entry name" value="MPP_ACP5"/>
    <property type="match status" value="1"/>
</dbReference>
<dbReference type="Proteomes" id="UP000186817">
    <property type="component" value="Unassembled WGS sequence"/>
</dbReference>
<feature type="domain" description="Calcineurin-like phosphoesterase" evidence="6">
    <location>
        <begin position="1012"/>
        <end position="1186"/>
    </location>
</feature>
<dbReference type="InterPro" id="IPR004843">
    <property type="entry name" value="Calcineurin-like_PHP"/>
</dbReference>
<evidence type="ECO:0000313" key="8">
    <source>
        <dbReference type="Proteomes" id="UP000186817"/>
    </source>
</evidence>
<keyword evidence="4" id="KW-0378">Hydrolase</keyword>
<dbReference type="InterPro" id="IPR024927">
    <property type="entry name" value="Acid_PPase"/>
</dbReference>
<dbReference type="InterPro" id="IPR029052">
    <property type="entry name" value="Metallo-depent_PP-like"/>
</dbReference>
<keyword evidence="3" id="KW-0732">Signal</keyword>
<protein>
    <recommendedName>
        <fullName evidence="2">acid phosphatase</fullName>
        <ecNumber evidence="2">3.1.3.2</ecNumber>
    </recommendedName>
</protein>
<evidence type="ECO:0000256" key="2">
    <source>
        <dbReference type="ARBA" id="ARBA00012646"/>
    </source>
</evidence>
<evidence type="ECO:0000313" key="7">
    <source>
        <dbReference type="EMBL" id="OLP92327.1"/>
    </source>
</evidence>